<sequence>MAENQGGEYFSEHLRLSPLPHHRLLAHFNFTTRVPLTQDDGSYGHHYHIFPRAIGDIVQEYQADELHFTLGRGQWDHQRWGYPPVESVGSGADLWAYLTPQKPTSPLNEDEGEDPISSYREMQDRWGRLTGAMAGLFCASLNFMDSTTTASPALSFPPLGHVSPRARLMRSSLAHESLCTENLTPFIKQLPCRDQAGIARLLSPHTILSSTFHVISIHVRRLCSHSEEDGNDEDEEMEEKCFSPYWEVTQLVTTVLKSGDDTGEQGSFDLSTSFGEVLPLDSCPVALDSTIQAIDAQGNDHMLSLVDTDSSEAQEGWNKVITLLSKGTNLSYSSSSFSSIRVNRRLAGTGQDGGKFVITITNTHPSESIPATYLDVIPWYLRPYLSTLTATINGTLAPEVIQAQRYQTARDRERPSIIELILQLPPSSILTLVLDVDRAMLKYSEHPPDANRGFDLPPAILTLHHRPGQVSSEDADGGPWRLYTSPLLVSLPTPDFSMPYNVITLTCTTVALFFGSMFNLLTRQLVPVKVPMSS</sequence>
<proteinExistence type="predicted"/>
<dbReference type="Pfam" id="PF04113">
    <property type="entry name" value="Gpi16"/>
    <property type="match status" value="2"/>
</dbReference>
<reference evidence="3" key="1">
    <citation type="journal article" date="2018" name="Nat. Microbiol.">
        <title>Leveraging single-cell genomics to expand the fungal tree of life.</title>
        <authorList>
            <person name="Ahrendt S.R."/>
            <person name="Quandt C.A."/>
            <person name="Ciobanu D."/>
            <person name="Clum A."/>
            <person name="Salamov A."/>
            <person name="Andreopoulos B."/>
            <person name="Cheng J.F."/>
            <person name="Woyke T."/>
            <person name="Pelin A."/>
            <person name="Henrissat B."/>
            <person name="Reynolds N.K."/>
            <person name="Benny G.L."/>
            <person name="Smith M.E."/>
            <person name="James T.Y."/>
            <person name="Grigoriev I.V."/>
        </authorList>
    </citation>
    <scope>NUCLEOTIDE SEQUENCE [LARGE SCALE GENOMIC DNA]</scope>
</reference>
<protein>
    <submittedName>
        <fullName evidence="2">GPI transamidase component PIG-T</fullName>
    </submittedName>
</protein>
<dbReference type="GO" id="GO:0016255">
    <property type="term" value="P:attachment of GPI anchor to protein"/>
    <property type="evidence" value="ECO:0007669"/>
    <property type="project" value="InterPro"/>
</dbReference>
<dbReference type="OrthoDB" id="331263at2759"/>
<gene>
    <name evidence="2" type="ORF">BJ684DRAFT_22309</name>
</gene>
<dbReference type="AlphaFoldDB" id="A0A4P9Y8Z4"/>
<feature type="transmembrane region" description="Helical" evidence="1">
    <location>
        <begin position="500"/>
        <end position="522"/>
    </location>
</feature>
<dbReference type="PANTHER" id="PTHR12959:SF11">
    <property type="entry name" value="GPI TRANSAMIDASE COMPONENT PIG-T"/>
    <property type="match status" value="1"/>
</dbReference>
<keyword evidence="3" id="KW-1185">Reference proteome</keyword>
<accession>A0A4P9Y8Z4</accession>
<evidence type="ECO:0000313" key="3">
    <source>
        <dbReference type="Proteomes" id="UP000267251"/>
    </source>
</evidence>
<evidence type="ECO:0000313" key="2">
    <source>
        <dbReference type="EMBL" id="RKP15294.1"/>
    </source>
</evidence>
<dbReference type="PANTHER" id="PTHR12959">
    <property type="entry name" value="GPI TRANSAMIDASE COMPONENT PIG-T-RELATED"/>
    <property type="match status" value="1"/>
</dbReference>
<keyword evidence="1" id="KW-1133">Transmembrane helix</keyword>
<keyword evidence="1" id="KW-0472">Membrane</keyword>
<evidence type="ECO:0000256" key="1">
    <source>
        <dbReference type="SAM" id="Phobius"/>
    </source>
</evidence>
<dbReference type="Proteomes" id="UP000267251">
    <property type="component" value="Unassembled WGS sequence"/>
</dbReference>
<dbReference type="GO" id="GO:0042765">
    <property type="term" value="C:GPI-anchor transamidase complex"/>
    <property type="evidence" value="ECO:0007669"/>
    <property type="project" value="InterPro"/>
</dbReference>
<organism evidence="2 3">
    <name type="scientific">Piptocephalis cylindrospora</name>
    <dbReference type="NCBI Taxonomy" id="1907219"/>
    <lineage>
        <taxon>Eukaryota</taxon>
        <taxon>Fungi</taxon>
        <taxon>Fungi incertae sedis</taxon>
        <taxon>Zoopagomycota</taxon>
        <taxon>Zoopagomycotina</taxon>
        <taxon>Zoopagomycetes</taxon>
        <taxon>Zoopagales</taxon>
        <taxon>Piptocephalidaceae</taxon>
        <taxon>Piptocephalis</taxon>
    </lineage>
</organism>
<keyword evidence="1" id="KW-0812">Transmembrane</keyword>
<dbReference type="InterPro" id="IPR007245">
    <property type="entry name" value="PIG-T"/>
</dbReference>
<dbReference type="EMBL" id="KZ987742">
    <property type="protein sequence ID" value="RKP15294.1"/>
    <property type="molecule type" value="Genomic_DNA"/>
</dbReference>
<name>A0A4P9Y8Z4_9FUNG</name>